<dbReference type="PANTHER" id="PTHR41786:SF1">
    <property type="entry name" value="6-HYDROXYMETHYLPTERIN DIPHOSPHOKINASE MPTE-LIKE DOMAIN-CONTAINING PROTEIN"/>
    <property type="match status" value="1"/>
</dbReference>
<organism evidence="3 4">
    <name type="scientific">Helicobacter mustelae (strain ATCC 43772 / CCUG 25715 / CIP 103759 / LMG 18044 / NCTC 12198 / R85-136P)</name>
    <name type="common">Campylobacter mustelae</name>
    <dbReference type="NCBI Taxonomy" id="679897"/>
    <lineage>
        <taxon>Bacteria</taxon>
        <taxon>Pseudomonadati</taxon>
        <taxon>Campylobacterota</taxon>
        <taxon>Epsilonproteobacteria</taxon>
        <taxon>Campylobacterales</taxon>
        <taxon>Helicobacteraceae</taxon>
        <taxon>Helicobacter</taxon>
    </lineage>
</organism>
<evidence type="ECO:0000313" key="4">
    <source>
        <dbReference type="Proteomes" id="UP000001522"/>
    </source>
</evidence>
<protein>
    <recommendedName>
        <fullName evidence="5">Motility accessory factor</fullName>
    </recommendedName>
</protein>
<dbReference type="Proteomes" id="UP000001522">
    <property type="component" value="Chromosome"/>
</dbReference>
<dbReference type="Pfam" id="PF20157">
    <property type="entry name" value="Maf_flag10_N"/>
    <property type="match status" value="1"/>
</dbReference>
<dbReference type="STRING" id="679897.HMU07870"/>
<keyword evidence="4" id="KW-1185">Reference proteome</keyword>
<gene>
    <name evidence="3" type="ordered locus">HMU07870</name>
</gene>
<dbReference type="KEGG" id="hms:HMU07870"/>
<accession>D3UHS1</accession>
<feature type="domain" description="Glycosyltransferase Maf N-terminal" evidence="2">
    <location>
        <begin position="25"/>
        <end position="236"/>
    </location>
</feature>
<evidence type="ECO:0008006" key="5">
    <source>
        <dbReference type="Google" id="ProtNLM"/>
    </source>
</evidence>
<dbReference type="InterPro" id="IPR045376">
    <property type="entry name" value="Maf_N"/>
</dbReference>
<dbReference type="EMBL" id="FN555004">
    <property type="protein sequence ID" value="CBG40044.1"/>
    <property type="molecule type" value="Genomic_DNA"/>
</dbReference>
<dbReference type="eggNOG" id="COG2604">
    <property type="taxonomic scope" value="Bacteria"/>
</dbReference>
<reference evidence="3 4" key="1">
    <citation type="journal article" date="2010" name="BMC Genomics">
        <title>Comparative genomics and proteomics of Helicobacter mustelae, an ulcerogenic and carcinogenic gastric pathogen.</title>
        <authorList>
            <person name="O'Toole P.W."/>
            <person name="Snelling W.J."/>
            <person name="Canchaya C."/>
            <person name="Forde B.M."/>
            <person name="Hardie K.R."/>
            <person name="Josenhans C."/>
            <person name="Graham R.L.J."/>
            <person name="McMullan G."/>
            <person name="Parkhill J."/>
            <person name="Belda E."/>
            <person name="Bentley S.D."/>
        </authorList>
    </citation>
    <scope>NUCLEOTIDE SEQUENCE [LARGE SCALE GENOMIC DNA]</scope>
    <source>
        <strain evidence="4">ATCC 43772 / LMG 18044 / NCTC 12198 / 12198</strain>
    </source>
</reference>
<dbReference type="AlphaFoldDB" id="D3UHS1"/>
<sequence length="641" mass="72483">MTLQEILTEGDTQKIQNLLSQRMVKNMEFFAIHSPKLFTQLKKPPTDYNLLFDKKGLNIIDLRTKSLLYPTLEGQYTMVETHGELSLSPSKNPRWKLHHNEVSLSPIDEKKFPITGEAIASFIKLLQKHQGIKEYYLDPKFMPTTLLYGLLGGLFLEFMRERGVFFHALFIFEENLDLFRISCYFLDYEALFESTNPNALYLFVQNIFDKKMIRNFFAARKITSNFLLCELQCYQSKKMQQISSFVMQEFSANKRGWGSFEDEMKGLENTLQNYSMPTLSFPKRQNIPICVVGNGPSLDALLPFIAQNQEKMLIFSCGTALKPLKNAGICVDFQIEIERIDYLSDVLRAAPLGDTTLLCGNMVSPAALHQAREAYVFLRGGSACSYLDKNSVMEFCAPFVGNAGASLAMQLGSEILLCGLDCGYIEGESKHASNSYYGKEKSQIPSHAIEVKGNANKRVFADSIFLLSLQNLADAIDFLKPRLVLNLGFGAYVEGARSIHAEGISLRPIDKQAAISQIKSYMKKNPPLDFRAKITNAYAFRDCMLELLGRGARSKKELFCLMDELLLLLSQTSRKDPHLGILFEGTLAHVAQSLLLSAMHLPHDDIFVFFAQCLEVIARIFDKMLLQYKLLLGLYANTHKT</sequence>
<dbReference type="HOGENOM" id="CLU_015666_1_0_7"/>
<dbReference type="PANTHER" id="PTHR41786">
    <property type="entry name" value="MOTILITY ACCESSORY FACTOR MAF"/>
    <property type="match status" value="1"/>
</dbReference>
<name>D3UHS1_HELM1</name>
<dbReference type="RefSeq" id="WP_013023121.1">
    <property type="nucleotide sequence ID" value="NC_013949.1"/>
</dbReference>
<evidence type="ECO:0000313" key="3">
    <source>
        <dbReference type="EMBL" id="CBG40044.1"/>
    </source>
</evidence>
<feature type="domain" description="6-hydroxymethylpterin diphosphokinase MptE-like" evidence="1">
    <location>
        <begin position="268"/>
        <end position="426"/>
    </location>
</feature>
<evidence type="ECO:0000259" key="1">
    <source>
        <dbReference type="Pfam" id="PF01973"/>
    </source>
</evidence>
<proteinExistence type="predicted"/>
<evidence type="ECO:0000259" key="2">
    <source>
        <dbReference type="Pfam" id="PF20157"/>
    </source>
</evidence>
<dbReference type="InterPro" id="IPR002826">
    <property type="entry name" value="MptE-like"/>
</dbReference>
<dbReference type="Pfam" id="PF01973">
    <property type="entry name" value="MptE-like"/>
    <property type="match status" value="1"/>
</dbReference>